<dbReference type="EMBL" id="PJQY01000231">
    <property type="protein sequence ID" value="PQQ15351.1"/>
    <property type="molecule type" value="Genomic_DNA"/>
</dbReference>
<organism evidence="2 3">
    <name type="scientific">Prunus yedoensis var. nudiflora</name>
    <dbReference type="NCBI Taxonomy" id="2094558"/>
    <lineage>
        <taxon>Eukaryota</taxon>
        <taxon>Viridiplantae</taxon>
        <taxon>Streptophyta</taxon>
        <taxon>Embryophyta</taxon>
        <taxon>Tracheophyta</taxon>
        <taxon>Spermatophyta</taxon>
        <taxon>Magnoliopsida</taxon>
        <taxon>eudicotyledons</taxon>
        <taxon>Gunneridae</taxon>
        <taxon>Pentapetalae</taxon>
        <taxon>rosids</taxon>
        <taxon>fabids</taxon>
        <taxon>Rosales</taxon>
        <taxon>Rosaceae</taxon>
        <taxon>Amygdaloideae</taxon>
        <taxon>Amygdaleae</taxon>
        <taxon>Prunus</taxon>
    </lineage>
</organism>
<dbReference type="AlphaFoldDB" id="A0A314ZER4"/>
<evidence type="ECO:0000313" key="3">
    <source>
        <dbReference type="Proteomes" id="UP000250321"/>
    </source>
</evidence>
<comment type="caution">
    <text evidence="2">The sequence shown here is derived from an EMBL/GenBank/DDBJ whole genome shotgun (WGS) entry which is preliminary data.</text>
</comment>
<keyword evidence="3" id="KW-1185">Reference proteome</keyword>
<name>A0A314ZER4_PRUYE</name>
<protein>
    <submittedName>
        <fullName evidence="2">Uncharacterized protein</fullName>
    </submittedName>
</protein>
<sequence length="71" mass="7474">MMPYGMGMPAGGGSGATSRSHGNDWTLPWVPCEQFGSSYSARISDSNGPYEDNADLAYWVKGDILGLAQGS</sequence>
<evidence type="ECO:0000313" key="2">
    <source>
        <dbReference type="EMBL" id="PQQ15351.1"/>
    </source>
</evidence>
<proteinExistence type="predicted"/>
<feature type="region of interest" description="Disordered" evidence="1">
    <location>
        <begin position="1"/>
        <end position="20"/>
    </location>
</feature>
<dbReference type="Proteomes" id="UP000250321">
    <property type="component" value="Unassembled WGS sequence"/>
</dbReference>
<accession>A0A314ZER4</accession>
<reference evidence="2 3" key="1">
    <citation type="submission" date="2018-02" db="EMBL/GenBank/DDBJ databases">
        <title>Draft genome of wild Prunus yedoensis var. nudiflora.</title>
        <authorList>
            <person name="Baek S."/>
            <person name="Kim J.-H."/>
            <person name="Choi K."/>
            <person name="Kim G.-B."/>
            <person name="Cho A."/>
            <person name="Jang H."/>
            <person name="Shin C.-H."/>
            <person name="Yu H.-J."/>
            <person name="Mun J.-H."/>
        </authorList>
    </citation>
    <scope>NUCLEOTIDE SEQUENCE [LARGE SCALE GENOMIC DNA]</scope>
    <source>
        <strain evidence="3">cv. Jeju island</strain>
        <tissue evidence="2">Leaf</tissue>
    </source>
</reference>
<gene>
    <name evidence="2" type="ORF">Pyn_40720</name>
</gene>
<evidence type="ECO:0000256" key="1">
    <source>
        <dbReference type="SAM" id="MobiDB-lite"/>
    </source>
</evidence>